<evidence type="ECO:0000313" key="1">
    <source>
        <dbReference type="EMBL" id="KRZ12813.1"/>
    </source>
</evidence>
<accession>A0A0V1HQH0</accession>
<comment type="caution">
    <text evidence="1">The sequence shown here is derived from an EMBL/GenBank/DDBJ whole genome shotgun (WGS) entry which is preliminary data.</text>
</comment>
<name>A0A0V1HQH0_9BILA</name>
<proteinExistence type="predicted"/>
<sequence>MAIEVVNYGTIDGAMLDQNVEIVKLRADDLRPLTSVDCYQSALT</sequence>
<dbReference type="Proteomes" id="UP000055024">
    <property type="component" value="Unassembled WGS sequence"/>
</dbReference>
<protein>
    <submittedName>
        <fullName evidence="1">Uncharacterized protein</fullName>
    </submittedName>
</protein>
<evidence type="ECO:0000313" key="2">
    <source>
        <dbReference type="Proteomes" id="UP000055024"/>
    </source>
</evidence>
<gene>
    <name evidence="1" type="ORF">T11_2212</name>
</gene>
<keyword evidence="2" id="KW-1185">Reference proteome</keyword>
<dbReference type="EMBL" id="JYDP01000037">
    <property type="protein sequence ID" value="KRZ12813.1"/>
    <property type="molecule type" value="Genomic_DNA"/>
</dbReference>
<reference evidence="1 2" key="1">
    <citation type="submission" date="2015-01" db="EMBL/GenBank/DDBJ databases">
        <title>Evolution of Trichinella species and genotypes.</title>
        <authorList>
            <person name="Korhonen P.K."/>
            <person name="Edoardo P."/>
            <person name="Giuseppe L.R."/>
            <person name="Gasser R.B."/>
        </authorList>
    </citation>
    <scope>NUCLEOTIDE SEQUENCE [LARGE SCALE GENOMIC DNA]</scope>
    <source>
        <strain evidence="1">ISS1029</strain>
    </source>
</reference>
<dbReference type="AlphaFoldDB" id="A0A0V1HQH0"/>
<organism evidence="1 2">
    <name type="scientific">Trichinella zimbabwensis</name>
    <dbReference type="NCBI Taxonomy" id="268475"/>
    <lineage>
        <taxon>Eukaryota</taxon>
        <taxon>Metazoa</taxon>
        <taxon>Ecdysozoa</taxon>
        <taxon>Nematoda</taxon>
        <taxon>Enoplea</taxon>
        <taxon>Dorylaimia</taxon>
        <taxon>Trichinellida</taxon>
        <taxon>Trichinellidae</taxon>
        <taxon>Trichinella</taxon>
    </lineage>
</organism>